<reference evidence="1 2" key="1">
    <citation type="journal article" date="2002" name="Nature">
        <title>Genome sequence and comparative analysis of the model rodent malaria parasite Plasmodium yoelii yoelii.</title>
        <authorList>
            <person name="Carlton J.M."/>
            <person name="Angiuoli S.V."/>
            <person name="Suh B.B."/>
            <person name="Kooij T.W."/>
            <person name="Pertea M."/>
            <person name="Silva J.C."/>
            <person name="Ermolaeva M.D."/>
            <person name="Allen J.E."/>
            <person name="Selengut J.D."/>
            <person name="Koo H.L."/>
            <person name="Peterson J.D."/>
            <person name="Pop M."/>
            <person name="Kosack D.S."/>
            <person name="Shumway M.F."/>
            <person name="Bidwell S.L."/>
            <person name="Shallom S.J."/>
            <person name="van Aken S.E."/>
            <person name="Riedmuller S.B."/>
            <person name="Feldblyum T.V."/>
            <person name="Cho J.K."/>
            <person name="Quackenbush J."/>
            <person name="Sedegah M."/>
            <person name="Shoaibi A."/>
            <person name="Cummings L.M."/>
            <person name="Florens L."/>
            <person name="Yates J.R."/>
            <person name="Raine J.D."/>
            <person name="Sinden R.E."/>
            <person name="Harris M.A."/>
            <person name="Cunningham D.A."/>
            <person name="Preiser P.R."/>
            <person name="Bergman L.W."/>
            <person name="Vaidya A.B."/>
            <person name="van Lin L.H."/>
            <person name="Janse C.J."/>
            <person name="Waters A.P."/>
            <person name="Smith H.O."/>
            <person name="White O.R."/>
            <person name="Salzberg S.L."/>
            <person name="Venter J.C."/>
            <person name="Fraser C.M."/>
            <person name="Hoffman S.L."/>
            <person name="Gardner M.J."/>
            <person name="Carucci D.J."/>
        </authorList>
    </citation>
    <scope>NUCLEOTIDE SEQUENCE [LARGE SCALE GENOMIC DNA]</scope>
    <source>
        <strain evidence="1 2">17XNL</strain>
    </source>
</reference>
<dbReference type="EMBL" id="AABL01001034">
    <property type="protein sequence ID" value="EAA15296.1"/>
    <property type="molecule type" value="Genomic_DNA"/>
</dbReference>
<comment type="caution">
    <text evidence="1">The sequence shown here is derived from an EMBL/GenBank/DDBJ whole genome shotgun (WGS) entry which is preliminary data.</text>
</comment>
<evidence type="ECO:0000313" key="2">
    <source>
        <dbReference type="Proteomes" id="UP000008553"/>
    </source>
</evidence>
<keyword evidence="2" id="KW-1185">Reference proteome</keyword>
<protein>
    <submittedName>
        <fullName evidence="1">Uncharacterized protein</fullName>
    </submittedName>
</protein>
<accession>Q7RIQ0</accession>
<dbReference type="InParanoid" id="Q7RIQ0"/>
<gene>
    <name evidence="1" type="ORF">PY03567</name>
</gene>
<dbReference type="Proteomes" id="UP000008553">
    <property type="component" value="Unassembled WGS sequence"/>
</dbReference>
<dbReference type="PaxDb" id="73239-Q7RIQ0"/>
<dbReference type="AlphaFoldDB" id="Q7RIQ0"/>
<organism evidence="1 2">
    <name type="scientific">Plasmodium yoelii yoelii</name>
    <dbReference type="NCBI Taxonomy" id="73239"/>
    <lineage>
        <taxon>Eukaryota</taxon>
        <taxon>Sar</taxon>
        <taxon>Alveolata</taxon>
        <taxon>Apicomplexa</taxon>
        <taxon>Aconoidasida</taxon>
        <taxon>Haemosporida</taxon>
        <taxon>Plasmodiidae</taxon>
        <taxon>Plasmodium</taxon>
        <taxon>Plasmodium (Vinckeia)</taxon>
    </lineage>
</organism>
<evidence type="ECO:0000313" key="1">
    <source>
        <dbReference type="EMBL" id="EAA15296.1"/>
    </source>
</evidence>
<name>Q7RIQ0_PLAYO</name>
<proteinExistence type="predicted"/>
<sequence>MIYIKSKYVRKNDDEDYYEKEQ</sequence>